<accession>K1TCR7</accession>
<dbReference type="InterPro" id="IPR036291">
    <property type="entry name" value="NAD(P)-bd_dom_sf"/>
</dbReference>
<organism evidence="2">
    <name type="scientific">human gut metagenome</name>
    <dbReference type="NCBI Taxonomy" id="408170"/>
    <lineage>
        <taxon>unclassified sequences</taxon>
        <taxon>metagenomes</taxon>
        <taxon>organismal metagenomes</taxon>
    </lineage>
</organism>
<evidence type="ECO:0000256" key="1">
    <source>
        <dbReference type="ARBA" id="ARBA00007637"/>
    </source>
</evidence>
<dbReference type="InterPro" id="IPR051225">
    <property type="entry name" value="NAD(P)_epim/dehydratase"/>
</dbReference>
<name>K1TCR7_9ZZZZ</name>
<comment type="caution">
    <text evidence="2">The sequence shown here is derived from an EMBL/GenBank/DDBJ whole genome shotgun (WGS) entry which is preliminary data.</text>
</comment>
<comment type="similarity">
    <text evidence="1">Belongs to the NAD(P)-dependent epimerase/dehydratase family.</text>
</comment>
<feature type="non-terminal residue" evidence="2">
    <location>
        <position position="1"/>
    </location>
</feature>
<reference evidence="2" key="1">
    <citation type="journal article" date="2013" name="Environ. Microbiol.">
        <title>Microbiota from the distal guts of lean and obese adolescents exhibit partial functional redundancy besides clear differences in community structure.</title>
        <authorList>
            <person name="Ferrer M."/>
            <person name="Ruiz A."/>
            <person name="Lanza F."/>
            <person name="Haange S.B."/>
            <person name="Oberbach A."/>
            <person name="Till H."/>
            <person name="Bargiela R."/>
            <person name="Campoy C."/>
            <person name="Segura M.T."/>
            <person name="Richter M."/>
            <person name="von Bergen M."/>
            <person name="Seifert J."/>
            <person name="Suarez A."/>
        </authorList>
    </citation>
    <scope>NUCLEOTIDE SEQUENCE</scope>
</reference>
<sequence>DVYMDMIYMPDALRACVELMEADPAKLVHRNSFNLASMSFTPEIICAEIKKRLPDFTMDYDIDPVKKEIAESWPNSLDDTCAREEWGWKPEWDLSRMTDDMLAHIRTKLGKN</sequence>
<dbReference type="Gene3D" id="3.40.50.720">
    <property type="entry name" value="NAD(P)-binding Rossmann-like Domain"/>
    <property type="match status" value="1"/>
</dbReference>
<dbReference type="AlphaFoldDB" id="K1TCR7"/>
<dbReference type="GO" id="GO:0008743">
    <property type="term" value="F:L-threonine 3-dehydrogenase activity"/>
    <property type="evidence" value="ECO:0007669"/>
    <property type="project" value="TreeGrafter"/>
</dbReference>
<dbReference type="PANTHER" id="PTHR42687:SF1">
    <property type="entry name" value="L-THREONINE 3-DEHYDROGENASE, MITOCHONDRIAL"/>
    <property type="match status" value="1"/>
</dbReference>
<protein>
    <submittedName>
        <fullName evidence="2">L-threonine 3-dehydrogenase</fullName>
    </submittedName>
</protein>
<dbReference type="GO" id="GO:0006567">
    <property type="term" value="P:L-threonine catabolic process"/>
    <property type="evidence" value="ECO:0007669"/>
    <property type="project" value="TreeGrafter"/>
</dbReference>
<gene>
    <name evidence="2" type="ORF">OBE_07050</name>
</gene>
<dbReference type="PANTHER" id="PTHR42687">
    <property type="entry name" value="L-THREONINE 3-DEHYDROGENASE"/>
    <property type="match status" value="1"/>
</dbReference>
<dbReference type="EMBL" id="AJWZ01004841">
    <property type="protein sequence ID" value="EKC64270.1"/>
    <property type="molecule type" value="Genomic_DNA"/>
</dbReference>
<dbReference type="SUPFAM" id="SSF51735">
    <property type="entry name" value="NAD(P)-binding Rossmann-fold domains"/>
    <property type="match status" value="1"/>
</dbReference>
<evidence type="ECO:0000313" key="2">
    <source>
        <dbReference type="EMBL" id="EKC64270.1"/>
    </source>
</evidence>
<proteinExistence type="inferred from homology"/>